<evidence type="ECO:0000259" key="8">
    <source>
        <dbReference type="Pfam" id="PF14322"/>
    </source>
</evidence>
<dbReference type="Gene3D" id="1.25.40.390">
    <property type="match status" value="1"/>
</dbReference>
<feature type="region of interest" description="Disordered" evidence="6">
    <location>
        <begin position="302"/>
        <end position="332"/>
    </location>
</feature>
<evidence type="ECO:0000256" key="5">
    <source>
        <dbReference type="ARBA" id="ARBA00023237"/>
    </source>
</evidence>
<proteinExistence type="inferred from homology"/>
<feature type="domain" description="SusD-like N-terminal" evidence="8">
    <location>
        <begin position="108"/>
        <end position="234"/>
    </location>
</feature>
<dbReference type="Pfam" id="PF07980">
    <property type="entry name" value="SusD_RagB"/>
    <property type="match status" value="1"/>
</dbReference>
<evidence type="ECO:0000256" key="2">
    <source>
        <dbReference type="ARBA" id="ARBA00006275"/>
    </source>
</evidence>
<dbReference type="InterPro" id="IPR012944">
    <property type="entry name" value="SusD_RagB_dom"/>
</dbReference>
<feature type="compositionally biased region" description="Basic and acidic residues" evidence="6">
    <location>
        <begin position="314"/>
        <end position="324"/>
    </location>
</feature>
<evidence type="ECO:0000313" key="9">
    <source>
        <dbReference type="EMBL" id="MCA5004701.1"/>
    </source>
</evidence>
<gene>
    <name evidence="9" type="ORF">IPZ78_05975</name>
</gene>
<name>A0ABS7Z3E5_9SPHI</name>
<evidence type="ECO:0000256" key="6">
    <source>
        <dbReference type="SAM" id="MobiDB-lite"/>
    </source>
</evidence>
<comment type="similarity">
    <text evidence="2">Belongs to the SusD family.</text>
</comment>
<evidence type="ECO:0000256" key="3">
    <source>
        <dbReference type="ARBA" id="ARBA00022729"/>
    </source>
</evidence>
<dbReference type="RefSeq" id="WP_225552089.1">
    <property type="nucleotide sequence ID" value="NZ_JADEYP010000008.1"/>
</dbReference>
<dbReference type="Proteomes" id="UP001165302">
    <property type="component" value="Unassembled WGS sequence"/>
</dbReference>
<evidence type="ECO:0000259" key="7">
    <source>
        <dbReference type="Pfam" id="PF07980"/>
    </source>
</evidence>
<dbReference type="EMBL" id="JADEYP010000008">
    <property type="protein sequence ID" value="MCA5004701.1"/>
    <property type="molecule type" value="Genomic_DNA"/>
</dbReference>
<evidence type="ECO:0000256" key="1">
    <source>
        <dbReference type="ARBA" id="ARBA00004442"/>
    </source>
</evidence>
<dbReference type="SUPFAM" id="SSF48452">
    <property type="entry name" value="TPR-like"/>
    <property type="match status" value="1"/>
</dbReference>
<evidence type="ECO:0000256" key="4">
    <source>
        <dbReference type="ARBA" id="ARBA00023136"/>
    </source>
</evidence>
<dbReference type="PROSITE" id="PS51257">
    <property type="entry name" value="PROKAR_LIPOPROTEIN"/>
    <property type="match status" value="1"/>
</dbReference>
<protein>
    <submittedName>
        <fullName evidence="9">RagB/SusD family nutrient uptake outer membrane protein</fullName>
    </submittedName>
</protein>
<sequence>MEKNNLYIKFRKGTLAIFAALLVSSCNINDDDFFVLPDRGGMDANIWNTEGAVNMHLNKTYDLIIPKFPYQTIPDRFDIHLVSDENYLPSNGNWGARALGIVGAALINHDVRYVGNRYTVNYLDNRYMDIARCNNAIKYLPESSIEESSKRALLGQYYAMRAMVYLELVKIYGGVPLVLEPQDPSAMTAKGRASAKKCFEVIVDDLTKAMEYLKDVNWSGDNWGRITRSAAAALKGKALLYWASPQFNPLNDAKHPYDQTRWQVAFDANKEAYEIATAAGHSLVADYGRIFQTKGASNKETIISRPYSSTRQARGHDEERKSRPSSEGGSPYIGYRATLKLLQAYPMKDGNRIDESGTYAYDGVLFWKDRDPRFEATLAYNGASWPLSNNNKRRQWAYVGATSEGSNWGVYTKKFSTPELAIGSVPYASNIGGSGMDWIEMRLAEVILNYAESASEIGNMNTAKEMIRLIRKRAGIEQGANDYGLGSVNSVESMRKLLLNERMVEFAFENKRNSDLRRTRNWHLLSGEQIETIQIEPAGATSAAMTATRSQLETINPSTGAMLREGLDINNKQVYLTYFKPYTILPQPNGFRVIDIPEYHNFYTFHNDFVWRGVDIFPTIGWEGGVFDPLDNQD</sequence>
<dbReference type="InterPro" id="IPR033985">
    <property type="entry name" value="SusD-like_N"/>
</dbReference>
<dbReference type="Pfam" id="PF14322">
    <property type="entry name" value="SusD-like_3"/>
    <property type="match status" value="1"/>
</dbReference>
<feature type="domain" description="RagB/SusD" evidence="7">
    <location>
        <begin position="299"/>
        <end position="519"/>
    </location>
</feature>
<evidence type="ECO:0000313" key="10">
    <source>
        <dbReference type="Proteomes" id="UP001165302"/>
    </source>
</evidence>
<reference evidence="9" key="1">
    <citation type="submission" date="2020-10" db="EMBL/GenBank/DDBJ databases">
        <authorList>
            <person name="Lu T."/>
            <person name="Wang Q."/>
            <person name="Han X."/>
        </authorList>
    </citation>
    <scope>NUCLEOTIDE SEQUENCE</scope>
    <source>
        <strain evidence="9">WQ 366</strain>
    </source>
</reference>
<comment type="caution">
    <text evidence="9">The sequence shown here is derived from an EMBL/GenBank/DDBJ whole genome shotgun (WGS) entry which is preliminary data.</text>
</comment>
<organism evidence="9 10">
    <name type="scientific">Sphingobacterium bovistauri</name>
    <dbReference type="NCBI Taxonomy" id="2781959"/>
    <lineage>
        <taxon>Bacteria</taxon>
        <taxon>Pseudomonadati</taxon>
        <taxon>Bacteroidota</taxon>
        <taxon>Sphingobacteriia</taxon>
        <taxon>Sphingobacteriales</taxon>
        <taxon>Sphingobacteriaceae</taxon>
        <taxon>Sphingobacterium</taxon>
    </lineage>
</organism>
<accession>A0ABS7Z3E5</accession>
<keyword evidence="10" id="KW-1185">Reference proteome</keyword>
<dbReference type="InterPro" id="IPR011990">
    <property type="entry name" value="TPR-like_helical_dom_sf"/>
</dbReference>
<keyword evidence="4" id="KW-0472">Membrane</keyword>
<keyword evidence="3" id="KW-0732">Signal</keyword>
<comment type="subcellular location">
    <subcellularLocation>
        <location evidence="1">Cell outer membrane</location>
    </subcellularLocation>
</comment>
<keyword evidence="5" id="KW-0998">Cell outer membrane</keyword>
<feature type="compositionally biased region" description="Polar residues" evidence="6">
    <location>
        <begin position="302"/>
        <end position="312"/>
    </location>
</feature>